<dbReference type="InterPro" id="IPR029044">
    <property type="entry name" value="Nucleotide-diphossugar_trans"/>
</dbReference>
<dbReference type="PANTHER" id="PTHR43630:SF1">
    <property type="entry name" value="POLY-BETA-1,6-N-ACETYL-D-GLUCOSAMINE SYNTHASE"/>
    <property type="match status" value="1"/>
</dbReference>
<reference evidence="5 6" key="1">
    <citation type="submission" date="2020-08" db="EMBL/GenBank/DDBJ databases">
        <title>Genomic Encyclopedia of Type Strains, Phase III (KMG-III): the genomes of soil and plant-associated and newly described type strains.</title>
        <authorList>
            <person name="Whitman W."/>
        </authorList>
    </citation>
    <scope>NUCLEOTIDE SEQUENCE [LARGE SCALE GENOMIC DNA]</scope>
    <source>
        <strain evidence="5 6">CECT 8960</strain>
    </source>
</reference>
<dbReference type="RefSeq" id="WP_184809430.1">
    <property type="nucleotide sequence ID" value="NZ_JADBEA010000001.1"/>
</dbReference>
<evidence type="ECO:0000256" key="4">
    <source>
        <dbReference type="SAM" id="Phobius"/>
    </source>
</evidence>
<keyword evidence="4" id="KW-0812">Transmembrane</keyword>
<comment type="caution">
    <text evidence="5">The sequence shown here is derived from an EMBL/GenBank/DDBJ whole genome shotgun (WGS) entry which is preliminary data.</text>
</comment>
<keyword evidence="6" id="KW-1185">Reference proteome</keyword>
<dbReference type="Proteomes" id="UP000520767">
    <property type="component" value="Unassembled WGS sequence"/>
</dbReference>
<dbReference type="AlphaFoldDB" id="A0A7W7VCN7"/>
<keyword evidence="4" id="KW-1133">Transmembrane helix</keyword>
<keyword evidence="2" id="KW-0328">Glycosyltransferase</keyword>
<dbReference type="EMBL" id="JACHJQ010000002">
    <property type="protein sequence ID" value="MBB4905145.1"/>
    <property type="molecule type" value="Genomic_DNA"/>
</dbReference>
<dbReference type="PANTHER" id="PTHR43630">
    <property type="entry name" value="POLY-BETA-1,6-N-ACETYL-D-GLUCOSAMINE SYNTHASE"/>
    <property type="match status" value="1"/>
</dbReference>
<comment type="similarity">
    <text evidence="1">Belongs to the glycosyltransferase 2 family.</text>
</comment>
<keyword evidence="4" id="KW-0472">Membrane</keyword>
<accession>A0A7W7VCN7</accession>
<sequence>MLTLLVVLSAPALVIGLVELAYYPLALVFAARRRPPPRWASVSIVVPAYNEERVLANCVDSILATGYPWLEVVLVDDGSTDRTLDVMRRYARLPNVIVVSKTNAGKGAALNTGLSLVTGDVVLFVDADGMFTRDTIAELLRGFTDDRVGAVCGNDEPVNLDRLQTRLLALLTHGTAFVRRALAAIGCLTIVSGNIGAFRRDVLARVGGFAEGMLGEDLELTWRVHRAGYRVAFVPTAKVYAEVPSTVRQLWRQRVRWTRGHVQTLRMHRNMLWRGKVGWYLPFNAFAMLVAPVLQLLVLAIAATGVAGVPDGVWGAVAAVGLAGAVVWVCFGVLLDRAGRDLRFLYVLPVLPFFSVLMGFVTVAALVAEARGAPKDWNKLARSGVVSR</sequence>
<gene>
    <name evidence="5" type="ORF">FHR82_001362</name>
</gene>
<dbReference type="GO" id="GO:0016757">
    <property type="term" value="F:glycosyltransferase activity"/>
    <property type="evidence" value="ECO:0007669"/>
    <property type="project" value="UniProtKB-KW"/>
</dbReference>
<dbReference type="Pfam" id="PF13641">
    <property type="entry name" value="Glyco_tranf_2_3"/>
    <property type="match status" value="1"/>
</dbReference>
<feature type="transmembrane region" description="Helical" evidence="4">
    <location>
        <begin position="313"/>
        <end position="335"/>
    </location>
</feature>
<proteinExistence type="inferred from homology"/>
<evidence type="ECO:0000256" key="3">
    <source>
        <dbReference type="ARBA" id="ARBA00022679"/>
    </source>
</evidence>
<protein>
    <submittedName>
        <fullName evidence="5">Cellulose synthase/poly-beta-1,6-N-acetylglucosamine synthase-like glycosyltransferase</fullName>
    </submittedName>
</protein>
<evidence type="ECO:0000256" key="2">
    <source>
        <dbReference type="ARBA" id="ARBA00022676"/>
    </source>
</evidence>
<feature type="transmembrane region" description="Helical" evidence="4">
    <location>
        <begin position="6"/>
        <end position="31"/>
    </location>
</feature>
<evidence type="ECO:0000313" key="5">
    <source>
        <dbReference type="EMBL" id="MBB4905145.1"/>
    </source>
</evidence>
<feature type="transmembrane region" description="Helical" evidence="4">
    <location>
        <begin position="277"/>
        <end position="301"/>
    </location>
</feature>
<evidence type="ECO:0000313" key="6">
    <source>
        <dbReference type="Proteomes" id="UP000520767"/>
    </source>
</evidence>
<dbReference type="Gene3D" id="3.90.550.10">
    <property type="entry name" value="Spore Coat Polysaccharide Biosynthesis Protein SpsA, Chain A"/>
    <property type="match status" value="1"/>
</dbReference>
<dbReference type="SUPFAM" id="SSF53448">
    <property type="entry name" value="Nucleotide-diphospho-sugar transferases"/>
    <property type="match status" value="1"/>
</dbReference>
<name>A0A7W7VCN7_9PSEU</name>
<evidence type="ECO:0000256" key="1">
    <source>
        <dbReference type="ARBA" id="ARBA00006739"/>
    </source>
</evidence>
<keyword evidence="3 5" id="KW-0808">Transferase</keyword>
<feature type="transmembrane region" description="Helical" evidence="4">
    <location>
        <begin position="344"/>
        <end position="368"/>
    </location>
</feature>
<organism evidence="5 6">
    <name type="scientific">Actinophytocola algeriensis</name>
    <dbReference type="NCBI Taxonomy" id="1768010"/>
    <lineage>
        <taxon>Bacteria</taxon>
        <taxon>Bacillati</taxon>
        <taxon>Actinomycetota</taxon>
        <taxon>Actinomycetes</taxon>
        <taxon>Pseudonocardiales</taxon>
        <taxon>Pseudonocardiaceae</taxon>
    </lineage>
</organism>